<name>A0A0P9L3D9_PSECA</name>
<dbReference type="Pfam" id="PF07963">
    <property type="entry name" value="N_methyl"/>
    <property type="match status" value="1"/>
</dbReference>
<reference evidence="14 16" key="2">
    <citation type="submission" date="2018-08" db="EMBL/GenBank/DDBJ databases">
        <title>Recombination of ecologically and evolutionarily significant loci maintains genetic cohesion in the Pseudomonas syringae species complex.</title>
        <authorList>
            <person name="Dillon M."/>
            <person name="Thakur S."/>
            <person name="Almeida R.N.D."/>
            <person name="Weir B.S."/>
            <person name="Guttman D.S."/>
        </authorList>
    </citation>
    <scope>NUCLEOTIDE SEQUENCE [LARGE SCALE GENOMIC DNA]</scope>
    <source>
        <strain evidence="14 16">ICMP 2821</strain>
    </source>
</reference>
<gene>
    <name evidence="13" type="ORF">ALO81_04062</name>
    <name evidence="14" type="ORF">ALQ64_04408</name>
</gene>
<dbReference type="Proteomes" id="UP000281372">
    <property type="component" value="Unassembled WGS sequence"/>
</dbReference>
<feature type="domain" description="General secretion pathway GspH" evidence="12">
    <location>
        <begin position="46"/>
        <end position="134"/>
    </location>
</feature>
<dbReference type="PATRIC" id="fig|86840.3.peg.5875"/>
<dbReference type="SUPFAM" id="SSF54523">
    <property type="entry name" value="Pili subunits"/>
    <property type="match status" value="1"/>
</dbReference>
<comment type="similarity">
    <text evidence="9">Belongs to the GSP H family.</text>
</comment>
<proteinExistence type="inferred from homology"/>
<evidence type="ECO:0000256" key="2">
    <source>
        <dbReference type="ARBA" id="ARBA00021549"/>
    </source>
</evidence>
<dbReference type="Pfam" id="PF12019">
    <property type="entry name" value="GspH"/>
    <property type="match status" value="1"/>
</dbReference>
<evidence type="ECO:0000256" key="3">
    <source>
        <dbReference type="ARBA" id="ARBA00022475"/>
    </source>
</evidence>
<keyword evidence="7 11" id="KW-1133">Transmembrane helix</keyword>
<dbReference type="AlphaFoldDB" id="A0A0P9L3D9"/>
<accession>A0A0P9L3D9</accession>
<comment type="subcellular location">
    <subcellularLocation>
        <location evidence="1">Cell inner membrane</location>
        <topology evidence="1">Single-pass membrane protein</topology>
    </subcellularLocation>
</comment>
<organism evidence="13 15">
    <name type="scientific">Pseudomonas cannabina</name>
    <dbReference type="NCBI Taxonomy" id="86840"/>
    <lineage>
        <taxon>Bacteria</taxon>
        <taxon>Pseudomonadati</taxon>
        <taxon>Pseudomonadota</taxon>
        <taxon>Gammaproteobacteria</taxon>
        <taxon>Pseudomonadales</taxon>
        <taxon>Pseudomonadaceae</taxon>
        <taxon>Pseudomonas</taxon>
    </lineage>
</organism>
<sequence>MKTPVASRGFTLMEMLVVLVLMSIAVGLVGFGLQQGLSTASERRAVGDMVEALRATRVRAIVTGQPVRTEFDLRKATFKAPGKREKRWPESLRVTLQTASDLGSSVEFYPDGGSSGGNVLVADGERRWRIDIGWLTGSVQVRSL</sequence>
<dbReference type="InterPro" id="IPR045584">
    <property type="entry name" value="Pilin-like"/>
</dbReference>
<evidence type="ECO:0000256" key="5">
    <source>
        <dbReference type="ARBA" id="ARBA00022519"/>
    </source>
</evidence>
<feature type="transmembrane region" description="Helical" evidence="11">
    <location>
        <begin position="12"/>
        <end position="33"/>
    </location>
</feature>
<dbReference type="EMBL" id="LJPX01000641">
    <property type="protein sequence ID" value="KPW63828.1"/>
    <property type="molecule type" value="Genomic_DNA"/>
</dbReference>
<dbReference type="Proteomes" id="UP000050564">
    <property type="component" value="Unassembled WGS sequence"/>
</dbReference>
<evidence type="ECO:0000313" key="14">
    <source>
        <dbReference type="EMBL" id="RMN18104.1"/>
    </source>
</evidence>
<dbReference type="GO" id="GO:0005886">
    <property type="term" value="C:plasma membrane"/>
    <property type="evidence" value="ECO:0007669"/>
    <property type="project" value="UniProtKB-SubCell"/>
</dbReference>
<keyword evidence="3" id="KW-1003">Cell membrane</keyword>
<evidence type="ECO:0000256" key="6">
    <source>
        <dbReference type="ARBA" id="ARBA00022692"/>
    </source>
</evidence>
<keyword evidence="6 11" id="KW-0812">Transmembrane</keyword>
<reference evidence="13 15" key="1">
    <citation type="submission" date="2015-09" db="EMBL/GenBank/DDBJ databases">
        <title>Genome announcement of multiple Pseudomonas syringae strains.</title>
        <authorList>
            <person name="Thakur S."/>
            <person name="Wang P.W."/>
            <person name="Gong Y."/>
            <person name="Weir B.S."/>
            <person name="Guttman D.S."/>
        </authorList>
    </citation>
    <scope>NUCLEOTIDE SEQUENCE [LARGE SCALE GENOMIC DNA]</scope>
    <source>
        <strain evidence="13 15">ICMP2823</strain>
    </source>
</reference>
<keyword evidence="4" id="KW-0488">Methylation</keyword>
<evidence type="ECO:0000313" key="13">
    <source>
        <dbReference type="EMBL" id="KPW63828.1"/>
    </source>
</evidence>
<evidence type="ECO:0000313" key="15">
    <source>
        <dbReference type="Proteomes" id="UP000050564"/>
    </source>
</evidence>
<evidence type="ECO:0000256" key="11">
    <source>
        <dbReference type="SAM" id="Phobius"/>
    </source>
</evidence>
<evidence type="ECO:0000313" key="16">
    <source>
        <dbReference type="Proteomes" id="UP000281372"/>
    </source>
</evidence>
<keyword evidence="8 11" id="KW-0472">Membrane</keyword>
<comment type="caution">
    <text evidence="13">The sequence shown here is derived from an EMBL/GenBank/DDBJ whole genome shotgun (WGS) entry which is preliminary data.</text>
</comment>
<evidence type="ECO:0000256" key="9">
    <source>
        <dbReference type="ARBA" id="ARBA00025772"/>
    </source>
</evidence>
<evidence type="ECO:0000256" key="8">
    <source>
        <dbReference type="ARBA" id="ARBA00023136"/>
    </source>
</evidence>
<dbReference type="NCBIfam" id="TIGR02532">
    <property type="entry name" value="IV_pilin_GFxxxE"/>
    <property type="match status" value="1"/>
</dbReference>
<dbReference type="InterPro" id="IPR022346">
    <property type="entry name" value="T2SS_GspH"/>
</dbReference>
<evidence type="ECO:0000259" key="12">
    <source>
        <dbReference type="Pfam" id="PF12019"/>
    </source>
</evidence>
<evidence type="ECO:0000256" key="7">
    <source>
        <dbReference type="ARBA" id="ARBA00022989"/>
    </source>
</evidence>
<dbReference type="GO" id="GO:0015628">
    <property type="term" value="P:protein secretion by the type II secretion system"/>
    <property type="evidence" value="ECO:0007669"/>
    <property type="project" value="InterPro"/>
</dbReference>
<evidence type="ECO:0000256" key="4">
    <source>
        <dbReference type="ARBA" id="ARBA00022481"/>
    </source>
</evidence>
<dbReference type="EMBL" id="RBOW01000972">
    <property type="protein sequence ID" value="RMN18104.1"/>
    <property type="molecule type" value="Genomic_DNA"/>
</dbReference>
<dbReference type="RefSeq" id="WP_074800168.1">
    <property type="nucleotide sequence ID" value="NZ_FNKU01000001.1"/>
</dbReference>
<evidence type="ECO:0000256" key="10">
    <source>
        <dbReference type="ARBA" id="ARBA00030775"/>
    </source>
</evidence>
<keyword evidence="5" id="KW-0997">Cell inner membrane</keyword>
<dbReference type="InterPro" id="IPR012902">
    <property type="entry name" value="N_methyl_site"/>
</dbReference>
<protein>
    <recommendedName>
        <fullName evidence="2">Type II secretion system protein H</fullName>
    </recommendedName>
    <alternativeName>
        <fullName evidence="10">General secretion pathway protein H</fullName>
    </alternativeName>
</protein>
<evidence type="ECO:0000256" key="1">
    <source>
        <dbReference type="ARBA" id="ARBA00004377"/>
    </source>
</evidence>
<dbReference type="GO" id="GO:0015627">
    <property type="term" value="C:type II protein secretion system complex"/>
    <property type="evidence" value="ECO:0007669"/>
    <property type="project" value="InterPro"/>
</dbReference>